<dbReference type="AlphaFoldDB" id="E1R318"/>
<dbReference type="HOGENOM" id="CLU_2847625_0_0_12"/>
<dbReference type="OrthoDB" id="370915at2"/>
<sequence>MIALHGNELIGVYLLLKHHEPEGDEPLVDLMQRIETYLYQRLSIEEMEQIEYLYEKNIDVLSSKG</sequence>
<evidence type="ECO:0000313" key="2">
    <source>
        <dbReference type="Proteomes" id="UP000002318"/>
    </source>
</evidence>
<evidence type="ECO:0000313" key="1">
    <source>
        <dbReference type="EMBL" id="ADK81204.1"/>
    </source>
</evidence>
<proteinExistence type="predicted"/>
<accession>E1R318</accession>
<dbReference type="RefSeq" id="WP_013254668.1">
    <property type="nucleotide sequence ID" value="NC_014364.1"/>
</dbReference>
<dbReference type="EMBL" id="CP002116">
    <property type="protein sequence ID" value="ADK81204.1"/>
    <property type="molecule type" value="Genomic_DNA"/>
</dbReference>
<name>E1R318_SEDSS</name>
<gene>
    <name evidence="1" type="ordered locus">Spirs_2082</name>
</gene>
<dbReference type="Proteomes" id="UP000002318">
    <property type="component" value="Chromosome"/>
</dbReference>
<dbReference type="KEGG" id="ssm:Spirs_2082"/>
<dbReference type="STRING" id="573413.Spirs_2082"/>
<protein>
    <submittedName>
        <fullName evidence="1">Uncharacterized protein</fullName>
    </submittedName>
</protein>
<organism evidence="1 2">
    <name type="scientific">Sediminispirochaeta smaragdinae (strain DSM 11293 / JCM 15392 / SEBR 4228)</name>
    <name type="common">Spirochaeta smaragdinae</name>
    <dbReference type="NCBI Taxonomy" id="573413"/>
    <lineage>
        <taxon>Bacteria</taxon>
        <taxon>Pseudomonadati</taxon>
        <taxon>Spirochaetota</taxon>
        <taxon>Spirochaetia</taxon>
        <taxon>Spirochaetales</taxon>
        <taxon>Spirochaetaceae</taxon>
        <taxon>Sediminispirochaeta</taxon>
    </lineage>
</organism>
<keyword evidence="2" id="KW-1185">Reference proteome</keyword>
<reference evidence="1 2" key="1">
    <citation type="journal article" date="2010" name="Stand. Genomic Sci.">
        <title>Complete genome sequence of Spirochaeta smaragdinae type strain (SEBR 4228).</title>
        <authorList>
            <person name="Mavromatis K."/>
            <person name="Yasawong M."/>
            <person name="Chertkov O."/>
            <person name="Lapidus A."/>
            <person name="Lucas S."/>
            <person name="Nolan M."/>
            <person name="Del Rio T.G."/>
            <person name="Tice H."/>
            <person name="Cheng J.F."/>
            <person name="Pitluck S."/>
            <person name="Liolios K."/>
            <person name="Ivanova N."/>
            <person name="Tapia R."/>
            <person name="Han C."/>
            <person name="Bruce D."/>
            <person name="Goodwin L."/>
            <person name="Pati A."/>
            <person name="Chen A."/>
            <person name="Palaniappan K."/>
            <person name="Land M."/>
            <person name="Hauser L."/>
            <person name="Chang Y.J."/>
            <person name="Jeffries C.D."/>
            <person name="Detter J.C."/>
            <person name="Rohde M."/>
            <person name="Brambilla E."/>
            <person name="Spring S."/>
            <person name="Goker M."/>
            <person name="Sikorski J."/>
            <person name="Woyke T."/>
            <person name="Bristow J."/>
            <person name="Eisen J.A."/>
            <person name="Markowitz V."/>
            <person name="Hugenholtz P."/>
            <person name="Klenk H.P."/>
            <person name="Kyrpides N.C."/>
        </authorList>
    </citation>
    <scope>NUCLEOTIDE SEQUENCE [LARGE SCALE GENOMIC DNA]</scope>
    <source>
        <strain evidence="2">DSM 11293 / JCM 15392 / SEBR 4228</strain>
    </source>
</reference>